<dbReference type="Proteomes" id="UP001221411">
    <property type="component" value="Unassembled WGS sequence"/>
</dbReference>
<keyword evidence="2" id="KW-1185">Reference proteome</keyword>
<evidence type="ECO:0008006" key="3">
    <source>
        <dbReference type="Google" id="ProtNLM"/>
    </source>
</evidence>
<organism evidence="1 2">
    <name type="scientific">Polyangium mundeleinium</name>
    <dbReference type="NCBI Taxonomy" id="2995306"/>
    <lineage>
        <taxon>Bacteria</taxon>
        <taxon>Pseudomonadati</taxon>
        <taxon>Myxococcota</taxon>
        <taxon>Polyangia</taxon>
        <taxon>Polyangiales</taxon>
        <taxon>Polyangiaceae</taxon>
        <taxon>Polyangium</taxon>
    </lineage>
</organism>
<comment type="caution">
    <text evidence="1">The sequence shown here is derived from an EMBL/GenBank/DDBJ whole genome shotgun (WGS) entry which is preliminary data.</text>
</comment>
<evidence type="ECO:0000313" key="2">
    <source>
        <dbReference type="Proteomes" id="UP001221411"/>
    </source>
</evidence>
<accession>A0ABT5ELT8</accession>
<sequence>MNDRRDMCRALPSRLGLLLLVVVAFVNGCASGDAAEQPVDASSDATDDLQSRDARLVYSCTLAQGLILAALEVFTSDGDTPTCRILASEPPNASRGFCFPAPPLPGTCPDCLALKETLGCAIMP</sequence>
<proteinExistence type="predicted"/>
<reference evidence="1 2" key="1">
    <citation type="submission" date="2022-11" db="EMBL/GenBank/DDBJ databases">
        <title>Minimal conservation of predation-associated metabolite biosynthetic gene clusters underscores biosynthetic potential of Myxococcota including descriptions for ten novel species: Archangium lansinium sp. nov., Myxococcus landrumus sp. nov., Nannocystis bai.</title>
        <authorList>
            <person name="Ahearne A."/>
            <person name="Stevens C."/>
            <person name="Dowd S."/>
        </authorList>
    </citation>
    <scope>NUCLEOTIDE SEQUENCE [LARGE SCALE GENOMIC DNA]</scope>
    <source>
        <strain evidence="1 2">RJM3</strain>
    </source>
</reference>
<gene>
    <name evidence="1" type="ORF">POL67_15670</name>
</gene>
<protein>
    <recommendedName>
        <fullName evidence="3">Lipoprotein</fullName>
    </recommendedName>
</protein>
<dbReference type="EMBL" id="JAQNDO010000001">
    <property type="protein sequence ID" value="MDC0742789.1"/>
    <property type="molecule type" value="Genomic_DNA"/>
</dbReference>
<dbReference type="RefSeq" id="WP_271918164.1">
    <property type="nucleotide sequence ID" value="NZ_JAQNDO010000001.1"/>
</dbReference>
<evidence type="ECO:0000313" key="1">
    <source>
        <dbReference type="EMBL" id="MDC0742789.1"/>
    </source>
</evidence>
<name>A0ABT5ELT8_9BACT</name>